<dbReference type="EMBL" id="CP024422">
    <property type="protein sequence ID" value="ATQ56567.1"/>
    <property type="molecule type" value="Genomic_DNA"/>
</dbReference>
<dbReference type="GeneID" id="78898507"/>
<accession>A0A2D2C248</accession>
<reference evidence="1 2" key="1">
    <citation type="submission" date="2017-10" db="EMBL/GenBank/DDBJ databases">
        <title>Complete genome sequence of Paracoccus yeei TT13 isolated from human skin.</title>
        <authorList>
            <person name="Lee K."/>
            <person name="Lim J.Y."/>
            <person name="Hwang I."/>
        </authorList>
    </citation>
    <scope>NUCLEOTIDE SEQUENCE [LARGE SCALE GENOMIC DNA]</scope>
    <source>
        <strain evidence="1 2">TT13</strain>
    </source>
</reference>
<gene>
    <name evidence="1" type="ORF">PYTT13_12695</name>
</gene>
<evidence type="ECO:0000313" key="2">
    <source>
        <dbReference type="Proteomes" id="UP000229314"/>
    </source>
</evidence>
<evidence type="ECO:0000313" key="1">
    <source>
        <dbReference type="EMBL" id="ATQ56567.1"/>
    </source>
</evidence>
<proteinExistence type="predicted"/>
<organism evidence="1 2">
    <name type="scientific">Paracoccus yeei</name>
    <dbReference type="NCBI Taxonomy" id="147645"/>
    <lineage>
        <taxon>Bacteria</taxon>
        <taxon>Pseudomonadati</taxon>
        <taxon>Pseudomonadota</taxon>
        <taxon>Alphaproteobacteria</taxon>
        <taxon>Rhodobacterales</taxon>
        <taxon>Paracoccaceae</taxon>
        <taxon>Paracoccus</taxon>
    </lineage>
</organism>
<name>A0A2D2C248_9RHOB</name>
<dbReference type="AlphaFoldDB" id="A0A2D2C248"/>
<protein>
    <submittedName>
        <fullName evidence="1">Uncharacterized protein</fullName>
    </submittedName>
</protein>
<sequence length="121" mass="12987">MMSAFMNEFILTVFLPALLALVALAIRSAVSLLKAKTGVEIDAAMSAALHAAIERYVRAAVAPYAKEPVAELGVNLVRDEITDGAARYIEKMNPAAVKRFGLDSGKLDALIRPHIDAVLPR</sequence>
<dbReference type="Proteomes" id="UP000229314">
    <property type="component" value="Chromosome"/>
</dbReference>
<dbReference type="RefSeq" id="WP_099649361.1">
    <property type="nucleotide sequence ID" value="NZ_CP024422.1"/>
</dbReference>